<name>A0A0H3LX23_BARHE</name>
<feature type="transmembrane region" description="Helical" evidence="1">
    <location>
        <begin position="6"/>
        <end position="25"/>
    </location>
</feature>
<dbReference type="Proteomes" id="UP000000421">
    <property type="component" value="Chromosome"/>
</dbReference>
<gene>
    <name evidence="2" type="ordered locus">BH06950</name>
</gene>
<organism evidence="2 3">
    <name type="scientific">Bartonella henselae (strain ATCC 49882 / DSM 28221 / CCUG 30454 / Houston 1)</name>
    <name type="common">Rochalimaea henselae</name>
    <dbReference type="NCBI Taxonomy" id="283166"/>
    <lineage>
        <taxon>Bacteria</taxon>
        <taxon>Pseudomonadati</taxon>
        <taxon>Pseudomonadota</taxon>
        <taxon>Alphaproteobacteria</taxon>
        <taxon>Hyphomicrobiales</taxon>
        <taxon>Bartonellaceae</taxon>
        <taxon>Bartonella</taxon>
    </lineage>
</organism>
<dbReference type="RefSeq" id="WP_011180610.1">
    <property type="nucleotide sequence ID" value="NC_005956.1"/>
</dbReference>
<keyword evidence="1" id="KW-1133">Transmembrane helix</keyword>
<dbReference type="eggNOG" id="ENOG50313YD">
    <property type="taxonomic scope" value="Bacteria"/>
</dbReference>
<sequence>MDNFAMIIVLFIANIIMFLCFYVSYKKIQSSTKVLQSSYYTFHILEDSTKEMHFPDGSTVVFNNSDWNFSLDENDNLIIQSALGPSLSIKAYSNAYGFKKHFVDSLQKCMRSTNQKKSK</sequence>
<dbReference type="GeneID" id="92985394"/>
<dbReference type="AlphaFoldDB" id="A0A0H3LX23"/>
<reference evidence="2 3" key="1">
    <citation type="journal article" date="2004" name="Proc. Natl. Acad. Sci. U.S.A.">
        <title>The louse-borne human pathogen Bartonella quintana is a genomic derivative of the zoonotic agent Bartonella henselae.</title>
        <authorList>
            <person name="Alsmark U.C.M."/>
            <person name="Frank A.C."/>
            <person name="Karlberg E.O."/>
            <person name="Legault B.-A."/>
            <person name="Ardell D.H."/>
            <person name="Canbaeck B."/>
            <person name="Eriksson A.-S."/>
            <person name="Naeslund A.K."/>
            <person name="Handley S.A."/>
            <person name="Huvet M."/>
            <person name="La Scola B."/>
            <person name="Holmberg M."/>
            <person name="Andersson S.G.E."/>
        </authorList>
    </citation>
    <scope>NUCLEOTIDE SEQUENCE [LARGE SCALE GENOMIC DNA]</scope>
    <source>
        <strain evidence="3">ATCC 49882 / DSM 28221 / CCUG 30454 / Houston 1</strain>
    </source>
</reference>
<proteinExistence type="predicted"/>
<protein>
    <submittedName>
        <fullName evidence="2">Uncharacterized protein</fullName>
    </submittedName>
</protein>
<dbReference type="OrthoDB" id="7923571at2"/>
<dbReference type="EMBL" id="BX897699">
    <property type="protein sequence ID" value="CAF27498.1"/>
    <property type="molecule type" value="Genomic_DNA"/>
</dbReference>
<evidence type="ECO:0000256" key="1">
    <source>
        <dbReference type="SAM" id="Phobius"/>
    </source>
</evidence>
<accession>A0A0H3LX23</accession>
<dbReference type="PaxDb" id="283166-BH06950"/>
<keyword evidence="1" id="KW-0472">Membrane</keyword>
<evidence type="ECO:0000313" key="2">
    <source>
        <dbReference type="EMBL" id="CAF27498.1"/>
    </source>
</evidence>
<keyword evidence="1" id="KW-0812">Transmembrane</keyword>
<keyword evidence="3" id="KW-1185">Reference proteome</keyword>
<evidence type="ECO:0000313" key="3">
    <source>
        <dbReference type="Proteomes" id="UP000000421"/>
    </source>
</evidence>
<dbReference type="KEGG" id="bhe:BH06950"/>
<dbReference type="EnsemblBacteria" id="CAF27498">
    <property type="protein sequence ID" value="CAF27498"/>
    <property type="gene ID" value="BH06950"/>
</dbReference>